<proteinExistence type="predicted"/>
<dbReference type="Proteomes" id="UP000692954">
    <property type="component" value="Unassembled WGS sequence"/>
</dbReference>
<evidence type="ECO:0000259" key="1">
    <source>
        <dbReference type="PROSITE" id="PS50195"/>
    </source>
</evidence>
<comment type="caution">
    <text evidence="2">The sequence shown here is derived from an EMBL/GenBank/DDBJ whole genome shotgun (WGS) entry which is preliminary data.</text>
</comment>
<accession>A0A8S1N3L6</accession>
<sequence length="305" mass="36209">MQMDNLLNSQVIEAMINNRMKDILQDSSSNKVLFNLLSEQQQEISQVILVNDPVYQNSHYYYPIKSGNITVLRRYGEFELLSEYLFKNNPEIVQKLLPPKESGFYYLKSYVQENKQVLNLRKEKFQIYLNDIKKQLPKHDVINKFLEDQGFFIDVMKNIDPTLIIGQGYLSKIKKLYETSWIVSNNKDQELQEFQQLLQTKILHLDQIQTNLSILYLNLKYKTKSSQISLQNQEIQDLINNIVENEQIYQNDIIVNKIERLTKKISEIIELFPNVRKDKSQYESYDKLLEECIKLIKNILQNILQ</sequence>
<evidence type="ECO:0000313" key="3">
    <source>
        <dbReference type="Proteomes" id="UP000692954"/>
    </source>
</evidence>
<dbReference type="OrthoDB" id="289314at2759"/>
<dbReference type="GO" id="GO:0035091">
    <property type="term" value="F:phosphatidylinositol binding"/>
    <property type="evidence" value="ECO:0007669"/>
    <property type="project" value="InterPro"/>
</dbReference>
<dbReference type="PROSITE" id="PS50195">
    <property type="entry name" value="PX"/>
    <property type="match status" value="1"/>
</dbReference>
<dbReference type="AlphaFoldDB" id="A0A8S1N3L6"/>
<dbReference type="EMBL" id="CAJJDN010000051">
    <property type="protein sequence ID" value="CAD8087438.1"/>
    <property type="molecule type" value="Genomic_DNA"/>
</dbReference>
<evidence type="ECO:0000313" key="2">
    <source>
        <dbReference type="EMBL" id="CAD8087438.1"/>
    </source>
</evidence>
<feature type="domain" description="PX" evidence="1">
    <location>
        <begin position="38"/>
        <end position="159"/>
    </location>
</feature>
<organism evidence="2 3">
    <name type="scientific">Paramecium sonneborni</name>
    <dbReference type="NCBI Taxonomy" id="65129"/>
    <lineage>
        <taxon>Eukaryota</taxon>
        <taxon>Sar</taxon>
        <taxon>Alveolata</taxon>
        <taxon>Ciliophora</taxon>
        <taxon>Intramacronucleata</taxon>
        <taxon>Oligohymenophorea</taxon>
        <taxon>Peniculida</taxon>
        <taxon>Parameciidae</taxon>
        <taxon>Paramecium</taxon>
    </lineage>
</organism>
<gene>
    <name evidence="2" type="ORF">PSON_ATCC_30995.1.T0510181</name>
</gene>
<protein>
    <recommendedName>
        <fullName evidence="1">PX domain-containing protein</fullName>
    </recommendedName>
</protein>
<dbReference type="Pfam" id="PF00787">
    <property type="entry name" value="PX"/>
    <property type="match status" value="1"/>
</dbReference>
<keyword evidence="3" id="KW-1185">Reference proteome</keyword>
<dbReference type="InterPro" id="IPR001683">
    <property type="entry name" value="PX_dom"/>
</dbReference>
<name>A0A8S1N3L6_9CILI</name>
<reference evidence="2" key="1">
    <citation type="submission" date="2021-01" db="EMBL/GenBank/DDBJ databases">
        <authorList>
            <consortium name="Genoscope - CEA"/>
            <person name="William W."/>
        </authorList>
    </citation>
    <scope>NUCLEOTIDE SEQUENCE</scope>
</reference>